<dbReference type="OrthoDB" id="1861835at2759"/>
<evidence type="ECO:0000313" key="1">
    <source>
        <dbReference type="EMBL" id="GAV84297.1"/>
    </source>
</evidence>
<keyword evidence="3" id="KW-1185">Reference proteome</keyword>
<protein>
    <submittedName>
        <fullName evidence="1">DUF1218 domain-containing protein</fullName>
    </submittedName>
</protein>
<dbReference type="Pfam" id="PF06749">
    <property type="entry name" value="DUF1218"/>
    <property type="match status" value="1"/>
</dbReference>
<reference evidence="1" key="2">
    <citation type="journal article" date="2017" name="Nat. Ecol. Evol.">
        <title>Genome of the pitcher plant Cephalotus reveals genetic changes associated with carnivory.</title>
        <authorList>
            <person name="Fukushima K."/>
            <person name="Fang X."/>
            <person name="Alvarez-Ponce D."/>
            <person name="Cai H."/>
            <person name="Carretero-Paulet L."/>
            <person name="Chen C."/>
            <person name="Chang T."/>
            <person name="Farr K.M."/>
            <person name="Fujita T."/>
            <person name="Hiwatashi Y."/>
            <person name="Hoshi Y."/>
            <person name="Imai T."/>
            <person name="Kasahara M."/>
            <person name="Librado P."/>
            <person name="Mao L."/>
            <person name="Mori H."/>
            <person name="Nishiyama T."/>
            <person name="Nozawa M."/>
            <person name="Palfalvi G."/>
            <person name="Pollard S.T."/>
            <person name="Rozas J."/>
            <person name="Sanchez-Gracia A."/>
            <person name="Sankoff D."/>
            <person name="Shibata T.F."/>
            <person name="Shigenobu S."/>
            <person name="Sumikawa N."/>
            <person name="Uzawa T."/>
            <person name="Xie M."/>
            <person name="Zheng C."/>
            <person name="Pollock D.D."/>
            <person name="Albert V.A."/>
            <person name="Li S."/>
            <person name="Hasebe M."/>
        </authorList>
    </citation>
    <scope>NUCLEOTIDE SEQUENCE</scope>
    <source>
        <strain evidence="1">St1</strain>
    </source>
</reference>
<reference evidence="3" key="1">
    <citation type="submission" date="2016-04" db="EMBL/GenBank/DDBJ databases">
        <title>Cephalotus genome sequencing.</title>
        <authorList>
            <person name="Fukushima K."/>
            <person name="Hasebe M."/>
            <person name="Fang X."/>
        </authorList>
    </citation>
    <scope>NUCLEOTIDE SEQUENCE [LARGE SCALE GENOMIC DNA]</scope>
    <source>
        <strain evidence="3">cv. St1</strain>
    </source>
</reference>
<organism evidence="1 3">
    <name type="scientific">Cephalotus follicularis</name>
    <name type="common">Albany pitcher plant</name>
    <dbReference type="NCBI Taxonomy" id="3775"/>
    <lineage>
        <taxon>Eukaryota</taxon>
        <taxon>Viridiplantae</taxon>
        <taxon>Streptophyta</taxon>
        <taxon>Embryophyta</taxon>
        <taxon>Tracheophyta</taxon>
        <taxon>Spermatophyta</taxon>
        <taxon>Magnoliopsida</taxon>
        <taxon>eudicotyledons</taxon>
        <taxon>Gunneridae</taxon>
        <taxon>Pentapetalae</taxon>
        <taxon>rosids</taxon>
        <taxon>fabids</taxon>
        <taxon>Oxalidales</taxon>
        <taxon>Cephalotaceae</taxon>
        <taxon>Cephalotus</taxon>
    </lineage>
</organism>
<sequence>FFGLLQVLFWCWEILMLIGLTVESGHLRNWCSPRPSCLMIKEGLFSAARVFALTTVFFTCNTRRQVLEISTLQASPPRSPPHRIANIAREKPIVGELQNEQPSLVIPQAFSKH</sequence>
<dbReference type="InterPro" id="IPR009606">
    <property type="entry name" value="DEAL/Modifying_wall_lignin1/2"/>
</dbReference>
<proteinExistence type="predicted"/>
<gene>
    <name evidence="1" type="ORF">CFOL_v3_27741</name>
    <name evidence="2" type="ORF">CFOL_v3_31302</name>
</gene>
<evidence type="ECO:0000313" key="2">
    <source>
        <dbReference type="EMBL" id="GAV87877.1"/>
    </source>
</evidence>
<feature type="non-terminal residue" evidence="1">
    <location>
        <position position="1"/>
    </location>
</feature>
<dbReference type="AlphaFoldDB" id="A0A1Q3CVP4"/>
<dbReference type="STRING" id="3775.A0A1Q3CVP4"/>
<evidence type="ECO:0000313" key="3">
    <source>
        <dbReference type="Proteomes" id="UP000187406"/>
    </source>
</evidence>
<dbReference type="EMBL" id="BDDD01004553">
    <property type="protein sequence ID" value="GAV87877.1"/>
    <property type="molecule type" value="Genomic_DNA"/>
</dbReference>
<dbReference type="EMBL" id="BDDD01003164">
    <property type="protein sequence ID" value="GAV84297.1"/>
    <property type="molecule type" value="Genomic_DNA"/>
</dbReference>
<name>A0A1Q3CVP4_CEPFO</name>
<accession>A0A1Q3CVP4</accession>
<comment type="caution">
    <text evidence="1">The sequence shown here is derived from an EMBL/GenBank/DDBJ whole genome shotgun (WGS) entry which is preliminary data.</text>
</comment>
<dbReference type="Proteomes" id="UP000187406">
    <property type="component" value="Unassembled WGS sequence"/>
</dbReference>